<dbReference type="InterPro" id="IPR017853">
    <property type="entry name" value="GH"/>
</dbReference>
<dbReference type="Pfam" id="PF00150">
    <property type="entry name" value="Cellulase"/>
    <property type="match status" value="1"/>
</dbReference>
<evidence type="ECO:0000313" key="13">
    <source>
        <dbReference type="EMBL" id="WPH01774.1"/>
    </source>
</evidence>
<dbReference type="GO" id="GO:0004338">
    <property type="term" value="F:glucan exo-1,3-beta-glucosidase activity"/>
    <property type="evidence" value="ECO:0007669"/>
    <property type="project" value="UniProtKB-EC"/>
</dbReference>
<dbReference type="GO" id="GO:0005576">
    <property type="term" value="C:extracellular region"/>
    <property type="evidence" value="ECO:0007669"/>
    <property type="project" value="UniProtKB-SubCell"/>
</dbReference>
<comment type="similarity">
    <text evidence="2 10">Belongs to the glycosyl hydrolase 5 (cellulase A) family.</text>
</comment>
<evidence type="ECO:0000256" key="2">
    <source>
        <dbReference type="ARBA" id="ARBA00005641"/>
    </source>
</evidence>
<keyword evidence="4 11" id="KW-0732">Signal</keyword>
<proteinExistence type="inferred from homology"/>
<dbReference type="PANTHER" id="PTHR31297">
    <property type="entry name" value="GLUCAN ENDO-1,6-BETA-GLUCOSIDASE B"/>
    <property type="match status" value="1"/>
</dbReference>
<dbReference type="SUPFAM" id="SSF51445">
    <property type="entry name" value="(Trans)glycosidases"/>
    <property type="match status" value="1"/>
</dbReference>
<dbReference type="PANTHER" id="PTHR31297:SF1">
    <property type="entry name" value="GLUCAN 1,3-BETA-GLUCOSIDASE I_II-RELATED"/>
    <property type="match status" value="1"/>
</dbReference>
<evidence type="ECO:0000256" key="5">
    <source>
        <dbReference type="ARBA" id="ARBA00022801"/>
    </source>
</evidence>
<dbReference type="GO" id="GO:0009986">
    <property type="term" value="C:cell surface"/>
    <property type="evidence" value="ECO:0007669"/>
    <property type="project" value="TreeGrafter"/>
</dbReference>
<evidence type="ECO:0000259" key="12">
    <source>
        <dbReference type="Pfam" id="PF00150"/>
    </source>
</evidence>
<keyword evidence="7" id="KW-0961">Cell wall biogenesis/degradation</keyword>
<dbReference type="GO" id="GO:0009251">
    <property type="term" value="P:glucan catabolic process"/>
    <property type="evidence" value="ECO:0007669"/>
    <property type="project" value="TreeGrafter"/>
</dbReference>
<protein>
    <recommendedName>
        <fullName evidence="9">glucan 1,3-beta-glucosidase</fullName>
        <ecNumber evidence="9">3.2.1.58</ecNumber>
    </recommendedName>
</protein>
<dbReference type="EC" id="3.2.1.58" evidence="9"/>
<evidence type="ECO:0000256" key="8">
    <source>
        <dbReference type="ARBA" id="ARBA00036824"/>
    </source>
</evidence>
<dbReference type="AlphaFoldDB" id="A0AAQ3M4Z3"/>
<accession>A0AAQ3M4Z3</accession>
<comment type="catalytic activity">
    <reaction evidence="8">
        <text>Successive hydrolysis of beta-D-glucose units from the non-reducing ends of (1-&gt;3)-beta-D-glucans, releasing alpha-glucose.</text>
        <dbReference type="EC" id="3.2.1.58"/>
    </reaction>
</comment>
<evidence type="ECO:0000256" key="10">
    <source>
        <dbReference type="RuleBase" id="RU361153"/>
    </source>
</evidence>
<feature type="chain" id="PRO_5042935061" description="glucan 1,3-beta-glucosidase" evidence="11">
    <location>
        <begin position="23"/>
        <end position="420"/>
    </location>
</feature>
<dbReference type="GO" id="GO:0071555">
    <property type="term" value="P:cell wall organization"/>
    <property type="evidence" value="ECO:0007669"/>
    <property type="project" value="UniProtKB-KW"/>
</dbReference>
<dbReference type="Proteomes" id="UP001303373">
    <property type="component" value="Chromosome 6"/>
</dbReference>
<evidence type="ECO:0000256" key="9">
    <source>
        <dbReference type="ARBA" id="ARBA00038929"/>
    </source>
</evidence>
<dbReference type="InterPro" id="IPR001547">
    <property type="entry name" value="Glyco_hydro_5"/>
</dbReference>
<evidence type="ECO:0000256" key="11">
    <source>
        <dbReference type="SAM" id="SignalP"/>
    </source>
</evidence>
<keyword evidence="14" id="KW-1185">Reference proteome</keyword>
<name>A0AAQ3M4Z3_9PEZI</name>
<evidence type="ECO:0000256" key="6">
    <source>
        <dbReference type="ARBA" id="ARBA00023295"/>
    </source>
</evidence>
<reference evidence="13 14" key="1">
    <citation type="submission" date="2023-11" db="EMBL/GenBank/DDBJ databases">
        <title>An acidophilic fungus is an integral part of prey digestion in a carnivorous sundew plant.</title>
        <authorList>
            <person name="Tsai I.J."/>
        </authorList>
    </citation>
    <scope>NUCLEOTIDE SEQUENCE [LARGE SCALE GENOMIC DNA]</scope>
    <source>
        <strain evidence="13">169a</strain>
    </source>
</reference>
<gene>
    <name evidence="13" type="ORF">R9X50_00462700</name>
</gene>
<sequence>MFSRIPSSTVAVLALLASVGTALPAGLLSGFKRDDALKFNFGNEKIRGVNLGGWFVLEPWITPSIFAATPDNVVDEYTFCQTLGQTEAKNRLESHWSSWITEGDFAEMKSMGLNFVRIPIGYWSVTPNNGDPYVQGAYDYLGNALDWAKANDIMVLIDLHGVPGSQNGFDNSGRRGGIGWQQGDSVTQTKNALNKIRDDHASHPAVAAIELVNEPMGPSLNMDELRQFYMDGWGNLKGSNVAVTFHDAFQGVTAWNDWGSGMWALLLDTHHYEVFDAGQLQMGIQDHVNSACGFGRQMASNNKWTIAGEWTGAMTDCAQWLNGRGIGARYDGTYNYNNQGSSYIGSCDGKYSGTVAGLGQADHNNIKAFIEAQMVAFEKAAGWIFWTWKNEAAPEWHFQNLTQAGLIPQPLGSMNQAVCG</sequence>
<keyword evidence="5 10" id="KW-0378">Hydrolase</keyword>
<feature type="signal peptide" evidence="11">
    <location>
        <begin position="1"/>
        <end position="22"/>
    </location>
</feature>
<dbReference type="EMBL" id="CP138585">
    <property type="protein sequence ID" value="WPH01774.1"/>
    <property type="molecule type" value="Genomic_DNA"/>
</dbReference>
<organism evidence="13 14">
    <name type="scientific">Acrodontium crateriforme</name>
    <dbReference type="NCBI Taxonomy" id="150365"/>
    <lineage>
        <taxon>Eukaryota</taxon>
        <taxon>Fungi</taxon>
        <taxon>Dikarya</taxon>
        <taxon>Ascomycota</taxon>
        <taxon>Pezizomycotina</taxon>
        <taxon>Dothideomycetes</taxon>
        <taxon>Dothideomycetidae</taxon>
        <taxon>Mycosphaerellales</taxon>
        <taxon>Teratosphaeriaceae</taxon>
        <taxon>Acrodontium</taxon>
    </lineage>
</organism>
<evidence type="ECO:0000256" key="3">
    <source>
        <dbReference type="ARBA" id="ARBA00022525"/>
    </source>
</evidence>
<dbReference type="InterPro" id="IPR050386">
    <property type="entry name" value="Glycosyl_hydrolase_5"/>
</dbReference>
<evidence type="ECO:0000256" key="4">
    <source>
        <dbReference type="ARBA" id="ARBA00022729"/>
    </source>
</evidence>
<evidence type="ECO:0000256" key="7">
    <source>
        <dbReference type="ARBA" id="ARBA00023316"/>
    </source>
</evidence>
<comment type="subcellular location">
    <subcellularLocation>
        <location evidence="1">Secreted</location>
    </subcellularLocation>
</comment>
<feature type="domain" description="Glycoside hydrolase family 5" evidence="12">
    <location>
        <begin position="91"/>
        <end position="219"/>
    </location>
</feature>
<evidence type="ECO:0000256" key="1">
    <source>
        <dbReference type="ARBA" id="ARBA00004613"/>
    </source>
</evidence>
<evidence type="ECO:0000313" key="14">
    <source>
        <dbReference type="Proteomes" id="UP001303373"/>
    </source>
</evidence>
<dbReference type="Gene3D" id="3.20.20.80">
    <property type="entry name" value="Glycosidases"/>
    <property type="match status" value="1"/>
</dbReference>
<keyword evidence="3" id="KW-0964">Secreted</keyword>
<keyword evidence="6 10" id="KW-0326">Glycosidase</keyword>